<dbReference type="AlphaFoldDB" id="A0AAV5B866"/>
<comment type="caution">
    <text evidence="6">The sequence shown here is derived from an EMBL/GenBank/DDBJ whole genome shotgun (WGS) entry which is preliminary data.</text>
</comment>
<dbReference type="InterPro" id="IPR013825">
    <property type="entry name" value="Topo_IA_cen_sub2"/>
</dbReference>
<feature type="region of interest" description="Disordered" evidence="4">
    <location>
        <begin position="851"/>
        <end position="874"/>
    </location>
</feature>
<dbReference type="GO" id="GO:0003917">
    <property type="term" value="F:DNA topoisomerase type I (single strand cut, ATP-independent) activity"/>
    <property type="evidence" value="ECO:0007669"/>
    <property type="project" value="InterPro"/>
</dbReference>
<dbReference type="InterPro" id="IPR003602">
    <property type="entry name" value="Topo_IA_DNA-bd_dom"/>
</dbReference>
<feature type="region of interest" description="Disordered" evidence="4">
    <location>
        <begin position="419"/>
        <end position="451"/>
    </location>
</feature>
<dbReference type="GO" id="GO:0006281">
    <property type="term" value="P:DNA repair"/>
    <property type="evidence" value="ECO:0007669"/>
    <property type="project" value="TreeGrafter"/>
</dbReference>
<dbReference type="InterPro" id="IPR025222">
    <property type="entry name" value="DUF3945"/>
</dbReference>
<evidence type="ECO:0000256" key="3">
    <source>
        <dbReference type="ARBA" id="ARBA00023235"/>
    </source>
</evidence>
<evidence type="ECO:0000313" key="7">
    <source>
        <dbReference type="Proteomes" id="UP001055025"/>
    </source>
</evidence>
<dbReference type="Gene3D" id="2.70.20.10">
    <property type="entry name" value="Topoisomerase I, domain 3"/>
    <property type="match status" value="1"/>
</dbReference>
<feature type="compositionally biased region" description="Basic residues" evidence="4">
    <location>
        <begin position="419"/>
        <end position="430"/>
    </location>
</feature>
<evidence type="ECO:0000256" key="2">
    <source>
        <dbReference type="ARBA" id="ARBA00023125"/>
    </source>
</evidence>
<dbReference type="InterPro" id="IPR023405">
    <property type="entry name" value="Topo_IA_core_domain"/>
</dbReference>
<organism evidence="6 7">
    <name type="scientific">Granulimonas faecalis</name>
    <dbReference type="NCBI Taxonomy" id="2894155"/>
    <lineage>
        <taxon>Bacteria</taxon>
        <taxon>Bacillati</taxon>
        <taxon>Actinomycetota</taxon>
        <taxon>Coriobacteriia</taxon>
        <taxon>Coriobacteriales</taxon>
        <taxon>Kribbibacteriaceae</taxon>
        <taxon>Granulimonas</taxon>
    </lineage>
</organism>
<dbReference type="InterPro" id="IPR000380">
    <property type="entry name" value="Topo_IA"/>
</dbReference>
<dbReference type="Pfam" id="PF13101">
    <property type="entry name" value="DUF3945"/>
    <property type="match status" value="1"/>
</dbReference>
<feature type="compositionally biased region" description="Basic and acidic residues" evidence="4">
    <location>
        <begin position="433"/>
        <end position="443"/>
    </location>
</feature>
<evidence type="ECO:0000256" key="4">
    <source>
        <dbReference type="SAM" id="MobiDB-lite"/>
    </source>
</evidence>
<dbReference type="InterPro" id="IPR013826">
    <property type="entry name" value="Topo_IA_cen_sub3"/>
</dbReference>
<dbReference type="PANTHER" id="PTHR11390:SF21">
    <property type="entry name" value="DNA TOPOISOMERASE 3-ALPHA"/>
    <property type="match status" value="1"/>
</dbReference>
<evidence type="ECO:0000313" key="6">
    <source>
        <dbReference type="EMBL" id="GJM56178.1"/>
    </source>
</evidence>
<dbReference type="PRINTS" id="PR00417">
    <property type="entry name" value="PRTPISMRASEI"/>
</dbReference>
<dbReference type="PROSITE" id="PS52039">
    <property type="entry name" value="TOPO_IA_2"/>
    <property type="match status" value="1"/>
</dbReference>
<dbReference type="Proteomes" id="UP001055025">
    <property type="component" value="Unassembled WGS sequence"/>
</dbReference>
<dbReference type="SMART" id="SM00437">
    <property type="entry name" value="TOP1Ac"/>
    <property type="match status" value="1"/>
</dbReference>
<accession>A0AAV5B866</accession>
<dbReference type="InterPro" id="IPR013497">
    <property type="entry name" value="Topo_IA_cen"/>
</dbReference>
<dbReference type="Gene3D" id="1.10.290.10">
    <property type="entry name" value="Topoisomerase I, domain 4"/>
    <property type="match status" value="1"/>
</dbReference>
<keyword evidence="3" id="KW-0413">Isomerase</keyword>
<dbReference type="GO" id="GO:0003677">
    <property type="term" value="F:DNA binding"/>
    <property type="evidence" value="ECO:0007669"/>
    <property type="project" value="UniProtKB-KW"/>
</dbReference>
<evidence type="ECO:0000259" key="5">
    <source>
        <dbReference type="PROSITE" id="PS52039"/>
    </source>
</evidence>
<keyword evidence="7" id="KW-1185">Reference proteome</keyword>
<dbReference type="GO" id="GO:0006310">
    <property type="term" value="P:DNA recombination"/>
    <property type="evidence" value="ECO:0007669"/>
    <property type="project" value="TreeGrafter"/>
</dbReference>
<dbReference type="GO" id="GO:0006265">
    <property type="term" value="P:DNA topological change"/>
    <property type="evidence" value="ECO:0007669"/>
    <property type="project" value="InterPro"/>
</dbReference>
<proteinExistence type="predicted"/>
<reference evidence="6" key="1">
    <citation type="journal article" date="2022" name="Int. J. Syst. Evol. Microbiol.">
        <title>Granulimonas faecalis gen. nov., sp. nov., and Leptogranulimonas caecicola gen. nov., sp. nov., novel lactate-producing Atopobiaceae bacteria isolated from mouse intestines, and an emended description of the family Atopobiaceae.</title>
        <authorList>
            <person name="Morinaga K."/>
            <person name="Kusada H."/>
            <person name="Sakamoto S."/>
            <person name="Murakami T."/>
            <person name="Toyoda A."/>
            <person name="Mori H."/>
            <person name="Meng X.Y."/>
            <person name="Takashino M."/>
            <person name="Murotomi K."/>
            <person name="Tamaki H."/>
        </authorList>
    </citation>
    <scope>NUCLEOTIDE SEQUENCE</scope>
    <source>
        <strain evidence="6">OPF53</strain>
    </source>
</reference>
<protein>
    <recommendedName>
        <fullName evidence="5">Topo IA-type catalytic domain-containing protein</fullName>
    </recommendedName>
</protein>
<dbReference type="Pfam" id="PF01131">
    <property type="entry name" value="Topoisom_bac"/>
    <property type="match status" value="1"/>
</dbReference>
<dbReference type="SUPFAM" id="SSF56712">
    <property type="entry name" value="Prokaryotic type I DNA topoisomerase"/>
    <property type="match status" value="1"/>
</dbReference>
<dbReference type="RefSeq" id="WP_265591080.1">
    <property type="nucleotide sequence ID" value="NZ_BQKC01000002.1"/>
</dbReference>
<sequence>MICIMAEKASAANHMILALSGTDGPNRFQREGEDICVSWASGHILEYAPPHLQVDPSLAWRYRRWDLGLLPWDAARLSWRRQAVPTRSASDAWDRLKRDLTEADEIVIATDDDPTGEGSLLAWEIIDQLGVGEDRLVTRMRFADEEPASLVEAFEERDTLIDSESDPDCRKATYRCRWDYLSMQLTRAATRMAGGSDSICRVGRLKSAMVTLVGDQEEARRTWVRRPTYQARYKDETGCVFTDEDEPYEESPDKVDLGRLGDDVVEVDGIRRRGNTPPDLPDLMAIAAVFAKRGMAADTFLSTYQALYEAGYVSYPRTEDKKVTQEQFEALKGDRLRIAAVCGVGLELLTHTEPRKRHVGEGLAHGAIRPGSKVPQDLSELDRYGEGASEIWRQVALGALRIFAEDYVYELTEAHIKGHPSFKGSSRRTLRPGWRDVLDDGGAKEQPVPGGKATAFVHEHVNKRPEEPSVDWIRKRLEKHDVGTGSTRVSTLADVCRADPKGRPGAAKPRRRRLMEQTKTGKISLTDLGRTVYDVTRGTSIADLATTERVQEAMRAAAAGTLSVDDAAADVTALVVHDIEVMAANVRRSGGEVPDGPVTERASGVFGGVLVDFPRTVLGHRLDDSEVEALLRGSEVFIEGLRAKDRVSGRVRVFDAPAKLSRTEDGRLYVAVDRRGWGVPDSFSGRILTQDERDRLQAGETVMLEGLVTRDGRTYRREVEWKDGRITFCKRELGAGGVWRRFSGHTFTDEEMGRLSAGEVLSDMQLRRTADGSTYVADIAWDPDARKIVFVSSSRADRPTRFSGHTFTDTEVEALLAGKRVMVENLVRKDGCTYSRELYWDAEAGKVEFVPRKGKGTTGAKGRKGSTRRGRKAS</sequence>
<name>A0AAV5B866_9ACTN</name>
<keyword evidence="2" id="KW-0238">DNA-binding</keyword>
<dbReference type="Gene3D" id="1.10.460.10">
    <property type="entry name" value="Topoisomerase I, domain 2"/>
    <property type="match status" value="1"/>
</dbReference>
<gene>
    <name evidence="6" type="ORF">ATOP_18330</name>
</gene>
<dbReference type="Gene3D" id="3.40.50.140">
    <property type="match status" value="1"/>
</dbReference>
<dbReference type="EMBL" id="BQKC01000002">
    <property type="protein sequence ID" value="GJM56178.1"/>
    <property type="molecule type" value="Genomic_DNA"/>
</dbReference>
<dbReference type="InterPro" id="IPR013824">
    <property type="entry name" value="Topo_IA_cen_sub1"/>
</dbReference>
<dbReference type="CDD" id="cd01028">
    <property type="entry name" value="TOPRIM_TopoIA"/>
    <property type="match status" value="1"/>
</dbReference>
<dbReference type="PROSITE" id="PS00396">
    <property type="entry name" value="TOPO_IA_1"/>
    <property type="match status" value="1"/>
</dbReference>
<feature type="compositionally biased region" description="Basic residues" evidence="4">
    <location>
        <begin position="861"/>
        <end position="874"/>
    </location>
</feature>
<feature type="domain" description="Topo IA-type catalytic" evidence="5">
    <location>
        <begin position="144"/>
        <end position="580"/>
    </location>
</feature>
<keyword evidence="1" id="KW-0799">Topoisomerase</keyword>
<evidence type="ECO:0000256" key="1">
    <source>
        <dbReference type="ARBA" id="ARBA00023029"/>
    </source>
</evidence>
<dbReference type="InterPro" id="IPR023406">
    <property type="entry name" value="Topo_IA_AS"/>
</dbReference>
<dbReference type="PANTHER" id="PTHR11390">
    <property type="entry name" value="PROKARYOTIC DNA TOPOISOMERASE"/>
    <property type="match status" value="1"/>
</dbReference>